<accession>A0ACC2XH63</accession>
<organism evidence="1 2">
    <name type="scientific">Naganishia vaughanmartiniae</name>
    <dbReference type="NCBI Taxonomy" id="1424756"/>
    <lineage>
        <taxon>Eukaryota</taxon>
        <taxon>Fungi</taxon>
        <taxon>Dikarya</taxon>
        <taxon>Basidiomycota</taxon>
        <taxon>Agaricomycotina</taxon>
        <taxon>Tremellomycetes</taxon>
        <taxon>Filobasidiales</taxon>
        <taxon>Filobasidiaceae</taxon>
        <taxon>Naganishia</taxon>
    </lineage>
</organism>
<proteinExistence type="predicted"/>
<reference evidence="1" key="1">
    <citation type="submission" date="2023-04" db="EMBL/GenBank/DDBJ databases">
        <title>Draft Genome sequencing of Naganishia species isolated from polar environments using Oxford Nanopore Technology.</title>
        <authorList>
            <person name="Leo P."/>
            <person name="Venkateswaran K."/>
        </authorList>
    </citation>
    <scope>NUCLEOTIDE SEQUENCE</scope>
    <source>
        <strain evidence="1">MNA-CCFEE 5425</strain>
    </source>
</reference>
<keyword evidence="2" id="KW-1185">Reference proteome</keyword>
<feature type="non-terminal residue" evidence="1">
    <location>
        <position position="389"/>
    </location>
</feature>
<dbReference type="Proteomes" id="UP001243375">
    <property type="component" value="Unassembled WGS sequence"/>
</dbReference>
<comment type="caution">
    <text evidence="1">The sequence shown here is derived from an EMBL/GenBank/DDBJ whole genome shotgun (WGS) entry which is preliminary data.</text>
</comment>
<sequence length="389" mass="42756">MKLPHLSFITVSALLSVTHATAFAASHANPQTVLDVPPVLSQQSIQEEYKLDLDHYLFPSEVNALETHEEYELLRIMLPPRGDEQTMTDIEVSLLRAAGMPDMRSYISHMAQVSRCPVVAHKLHALTDHCNRTKLLSLDIWQASSTHLDILVPSSTIKHQLLSALPPQYSTSAQIIISSFPELYEAHAREVASLADTLEGSEAGMDVLMKGRNKKGKKGKHHHGGGGGGGKKHRKKPRKPSPNPSPDPKPRPPTNPAPPRTPPPPPPGSNRTTPDIYNTTDIHTLFHDAYHPLSVLYDFQDELVATFGDAVGVFSLGMSAEGREIKGLKIHKKRNETAQAEVLRGMAEEGKGSQRQVRGKGRNNGSNGLLQDERVKEFYIQGGQHAREA</sequence>
<protein>
    <submittedName>
        <fullName evidence="1">Uncharacterized protein</fullName>
    </submittedName>
</protein>
<gene>
    <name evidence="1" type="ORF">QFC22_001568</name>
</gene>
<evidence type="ECO:0000313" key="1">
    <source>
        <dbReference type="EMBL" id="KAJ9123369.1"/>
    </source>
</evidence>
<dbReference type="EMBL" id="JASBWU010000003">
    <property type="protein sequence ID" value="KAJ9123369.1"/>
    <property type="molecule type" value="Genomic_DNA"/>
</dbReference>
<evidence type="ECO:0000313" key="2">
    <source>
        <dbReference type="Proteomes" id="UP001243375"/>
    </source>
</evidence>
<name>A0ACC2XH63_9TREE</name>